<dbReference type="InterPro" id="IPR050863">
    <property type="entry name" value="CenT-Element_Derived"/>
</dbReference>
<dbReference type="OrthoDB" id="3238847at2759"/>
<feature type="non-terminal residue" evidence="2">
    <location>
        <position position="256"/>
    </location>
</feature>
<dbReference type="GO" id="GO:0003677">
    <property type="term" value="F:DNA binding"/>
    <property type="evidence" value="ECO:0007669"/>
    <property type="project" value="TreeGrafter"/>
</dbReference>
<dbReference type="HOGENOM" id="CLU_013929_2_2_1"/>
<evidence type="ECO:0000259" key="1">
    <source>
        <dbReference type="Pfam" id="PF03184"/>
    </source>
</evidence>
<evidence type="ECO:0000313" key="3">
    <source>
        <dbReference type="Proteomes" id="UP000054018"/>
    </source>
</evidence>
<protein>
    <recommendedName>
        <fullName evidence="1">DDE-1 domain-containing protein</fullName>
    </recommendedName>
</protein>
<feature type="domain" description="DDE-1" evidence="1">
    <location>
        <begin position="42"/>
        <end position="208"/>
    </location>
</feature>
<dbReference type="EMBL" id="KN834505">
    <property type="protein sequence ID" value="KIK10642.1"/>
    <property type="molecule type" value="Genomic_DNA"/>
</dbReference>
<keyword evidence="3" id="KW-1185">Reference proteome</keyword>
<reference evidence="2 3" key="1">
    <citation type="submission" date="2014-04" db="EMBL/GenBank/DDBJ databases">
        <authorList>
            <consortium name="DOE Joint Genome Institute"/>
            <person name="Kuo A."/>
            <person name="Kohler A."/>
            <person name="Costa M.D."/>
            <person name="Nagy L.G."/>
            <person name="Floudas D."/>
            <person name="Copeland A."/>
            <person name="Barry K.W."/>
            <person name="Cichocki N."/>
            <person name="Veneault-Fourrey C."/>
            <person name="LaButti K."/>
            <person name="Lindquist E.A."/>
            <person name="Lipzen A."/>
            <person name="Lundell T."/>
            <person name="Morin E."/>
            <person name="Murat C."/>
            <person name="Sun H."/>
            <person name="Tunlid A."/>
            <person name="Henrissat B."/>
            <person name="Grigoriev I.V."/>
            <person name="Hibbett D.S."/>
            <person name="Martin F."/>
            <person name="Nordberg H.P."/>
            <person name="Cantor M.N."/>
            <person name="Hua S.X."/>
        </authorList>
    </citation>
    <scope>NUCLEOTIDE SEQUENCE [LARGE SCALE GENOMIC DNA]</scope>
    <source>
        <strain evidence="2 3">441</strain>
    </source>
</reference>
<sequence length="256" mass="28919">IKQDCLWAADETGFQPGGGIKERVLGPVGAKIQHQQRDGNRENVTVMVTICADGEELPPTVIYKGQHFSTEWHQNNTLNASIAHSPKGWTDGVIGRLWIEDFDQKTRAKANGHARLLLVNGHNSHYTKDFLDYARENNIHVLCYPAHTTHIYQGLDVCIFGVLKHYWTLERDQYMKDTRQKVGKGNFLAIYSRAHQKALTPETIRAAFRKTGVWPLNPNVVPTEMMAHSYETSSVGHMPLPQASPVRAVSKAIYEY</sequence>
<dbReference type="PANTHER" id="PTHR19303">
    <property type="entry name" value="TRANSPOSON"/>
    <property type="match status" value="1"/>
</dbReference>
<evidence type="ECO:0000313" key="2">
    <source>
        <dbReference type="EMBL" id="KIK10642.1"/>
    </source>
</evidence>
<name>A0A0C9YJU6_9AGAM</name>
<gene>
    <name evidence="2" type="ORF">PISMIDRAFT_33666</name>
</gene>
<dbReference type="Proteomes" id="UP000054018">
    <property type="component" value="Unassembled WGS sequence"/>
</dbReference>
<dbReference type="STRING" id="765257.A0A0C9YJU6"/>
<dbReference type="GO" id="GO:0005634">
    <property type="term" value="C:nucleus"/>
    <property type="evidence" value="ECO:0007669"/>
    <property type="project" value="TreeGrafter"/>
</dbReference>
<feature type="non-terminal residue" evidence="2">
    <location>
        <position position="1"/>
    </location>
</feature>
<dbReference type="InterPro" id="IPR004875">
    <property type="entry name" value="DDE_SF_endonuclease_dom"/>
</dbReference>
<dbReference type="Pfam" id="PF03184">
    <property type="entry name" value="DDE_1"/>
    <property type="match status" value="1"/>
</dbReference>
<proteinExistence type="predicted"/>
<dbReference type="AlphaFoldDB" id="A0A0C9YJU6"/>
<dbReference type="PANTHER" id="PTHR19303:SF74">
    <property type="entry name" value="POGO TRANSPOSABLE ELEMENT WITH KRAB DOMAIN"/>
    <property type="match status" value="1"/>
</dbReference>
<organism evidence="2 3">
    <name type="scientific">Pisolithus microcarpus 441</name>
    <dbReference type="NCBI Taxonomy" id="765257"/>
    <lineage>
        <taxon>Eukaryota</taxon>
        <taxon>Fungi</taxon>
        <taxon>Dikarya</taxon>
        <taxon>Basidiomycota</taxon>
        <taxon>Agaricomycotina</taxon>
        <taxon>Agaricomycetes</taxon>
        <taxon>Agaricomycetidae</taxon>
        <taxon>Boletales</taxon>
        <taxon>Sclerodermatineae</taxon>
        <taxon>Pisolithaceae</taxon>
        <taxon>Pisolithus</taxon>
    </lineage>
</organism>
<reference evidence="3" key="2">
    <citation type="submission" date="2015-01" db="EMBL/GenBank/DDBJ databases">
        <title>Evolutionary Origins and Diversification of the Mycorrhizal Mutualists.</title>
        <authorList>
            <consortium name="DOE Joint Genome Institute"/>
            <consortium name="Mycorrhizal Genomics Consortium"/>
            <person name="Kohler A."/>
            <person name="Kuo A."/>
            <person name="Nagy L.G."/>
            <person name="Floudas D."/>
            <person name="Copeland A."/>
            <person name="Barry K.W."/>
            <person name="Cichocki N."/>
            <person name="Veneault-Fourrey C."/>
            <person name="LaButti K."/>
            <person name="Lindquist E.A."/>
            <person name="Lipzen A."/>
            <person name="Lundell T."/>
            <person name="Morin E."/>
            <person name="Murat C."/>
            <person name="Riley R."/>
            <person name="Ohm R."/>
            <person name="Sun H."/>
            <person name="Tunlid A."/>
            <person name="Henrissat B."/>
            <person name="Grigoriev I.V."/>
            <person name="Hibbett D.S."/>
            <person name="Martin F."/>
        </authorList>
    </citation>
    <scope>NUCLEOTIDE SEQUENCE [LARGE SCALE GENOMIC DNA]</scope>
    <source>
        <strain evidence="3">441</strain>
    </source>
</reference>
<accession>A0A0C9YJU6</accession>